<evidence type="ECO:0000313" key="1">
    <source>
        <dbReference type="EMBL" id="KAK7481992.1"/>
    </source>
</evidence>
<proteinExistence type="predicted"/>
<keyword evidence="2" id="KW-1185">Reference proteome</keyword>
<sequence length="111" mass="12456">MRSHVYLQRTGENSFEEFSPLKEVSVFPATQNERTKGRKKSSRGGYGKANCVVKRSHVCVVRCQLPCEEKGILHSQSGAVYYLLPRTRSADTTPIRRSYLSQLPSGACSNF</sequence>
<accession>A0ABD0K4K3</accession>
<gene>
    <name evidence="1" type="ORF">BaRGS_00026795</name>
</gene>
<dbReference type="Proteomes" id="UP001519460">
    <property type="component" value="Unassembled WGS sequence"/>
</dbReference>
<comment type="caution">
    <text evidence="1">The sequence shown here is derived from an EMBL/GenBank/DDBJ whole genome shotgun (WGS) entry which is preliminary data.</text>
</comment>
<reference evidence="1 2" key="1">
    <citation type="journal article" date="2023" name="Sci. Data">
        <title>Genome assembly of the Korean intertidal mud-creeper Batillaria attramentaria.</title>
        <authorList>
            <person name="Patra A.K."/>
            <person name="Ho P.T."/>
            <person name="Jun S."/>
            <person name="Lee S.J."/>
            <person name="Kim Y."/>
            <person name="Won Y.J."/>
        </authorList>
    </citation>
    <scope>NUCLEOTIDE SEQUENCE [LARGE SCALE GENOMIC DNA]</scope>
    <source>
        <strain evidence="1">Wonlab-2016</strain>
    </source>
</reference>
<dbReference type="AlphaFoldDB" id="A0ABD0K4K3"/>
<organism evidence="1 2">
    <name type="scientific">Batillaria attramentaria</name>
    <dbReference type="NCBI Taxonomy" id="370345"/>
    <lineage>
        <taxon>Eukaryota</taxon>
        <taxon>Metazoa</taxon>
        <taxon>Spiralia</taxon>
        <taxon>Lophotrochozoa</taxon>
        <taxon>Mollusca</taxon>
        <taxon>Gastropoda</taxon>
        <taxon>Caenogastropoda</taxon>
        <taxon>Sorbeoconcha</taxon>
        <taxon>Cerithioidea</taxon>
        <taxon>Batillariidae</taxon>
        <taxon>Batillaria</taxon>
    </lineage>
</organism>
<name>A0ABD0K4K3_9CAEN</name>
<protein>
    <submittedName>
        <fullName evidence="1">Uncharacterized protein</fullName>
    </submittedName>
</protein>
<evidence type="ECO:0000313" key="2">
    <source>
        <dbReference type="Proteomes" id="UP001519460"/>
    </source>
</evidence>
<dbReference type="EMBL" id="JACVVK020000253">
    <property type="protein sequence ID" value="KAK7481992.1"/>
    <property type="molecule type" value="Genomic_DNA"/>
</dbReference>